<organism evidence="3 4">
    <name type="scientific">Mycena pura</name>
    <dbReference type="NCBI Taxonomy" id="153505"/>
    <lineage>
        <taxon>Eukaryota</taxon>
        <taxon>Fungi</taxon>
        <taxon>Dikarya</taxon>
        <taxon>Basidiomycota</taxon>
        <taxon>Agaricomycotina</taxon>
        <taxon>Agaricomycetes</taxon>
        <taxon>Agaricomycetidae</taxon>
        <taxon>Agaricales</taxon>
        <taxon>Marasmiineae</taxon>
        <taxon>Mycenaceae</taxon>
        <taxon>Mycena</taxon>
    </lineage>
</organism>
<dbReference type="EMBL" id="JARJCW010000067">
    <property type="protein sequence ID" value="KAJ7199655.1"/>
    <property type="molecule type" value="Genomic_DNA"/>
</dbReference>
<feature type="chain" id="PRO_5042146123" description="Oxidase ustYa" evidence="2">
    <location>
        <begin position="21"/>
        <end position="234"/>
    </location>
</feature>
<evidence type="ECO:0008006" key="5">
    <source>
        <dbReference type="Google" id="ProtNLM"/>
    </source>
</evidence>
<proteinExistence type="inferred from homology"/>
<dbReference type="AlphaFoldDB" id="A0AAD6Y8Q1"/>
<dbReference type="PANTHER" id="PTHR33365:SF13">
    <property type="entry name" value="TAT PATHWAY SIGNAL SEQUENCE"/>
    <property type="match status" value="1"/>
</dbReference>
<accession>A0AAD6Y8Q1</accession>
<dbReference type="PANTHER" id="PTHR33365">
    <property type="entry name" value="YALI0B05434P"/>
    <property type="match status" value="1"/>
</dbReference>
<evidence type="ECO:0000313" key="4">
    <source>
        <dbReference type="Proteomes" id="UP001219525"/>
    </source>
</evidence>
<evidence type="ECO:0000256" key="1">
    <source>
        <dbReference type="ARBA" id="ARBA00035112"/>
    </source>
</evidence>
<dbReference type="InterPro" id="IPR021765">
    <property type="entry name" value="UstYa-like"/>
</dbReference>
<protein>
    <recommendedName>
        <fullName evidence="5">Oxidase ustYa</fullName>
    </recommendedName>
</protein>
<keyword evidence="2" id="KW-0732">Signal</keyword>
<dbReference type="GO" id="GO:0043386">
    <property type="term" value="P:mycotoxin biosynthetic process"/>
    <property type="evidence" value="ECO:0007669"/>
    <property type="project" value="InterPro"/>
</dbReference>
<reference evidence="3" key="1">
    <citation type="submission" date="2023-03" db="EMBL/GenBank/DDBJ databases">
        <title>Massive genome expansion in bonnet fungi (Mycena s.s.) driven by repeated elements and novel gene families across ecological guilds.</title>
        <authorList>
            <consortium name="Lawrence Berkeley National Laboratory"/>
            <person name="Harder C.B."/>
            <person name="Miyauchi S."/>
            <person name="Viragh M."/>
            <person name="Kuo A."/>
            <person name="Thoen E."/>
            <person name="Andreopoulos B."/>
            <person name="Lu D."/>
            <person name="Skrede I."/>
            <person name="Drula E."/>
            <person name="Henrissat B."/>
            <person name="Morin E."/>
            <person name="Kohler A."/>
            <person name="Barry K."/>
            <person name="LaButti K."/>
            <person name="Morin E."/>
            <person name="Salamov A."/>
            <person name="Lipzen A."/>
            <person name="Mereny Z."/>
            <person name="Hegedus B."/>
            <person name="Baldrian P."/>
            <person name="Stursova M."/>
            <person name="Weitz H."/>
            <person name="Taylor A."/>
            <person name="Grigoriev I.V."/>
            <person name="Nagy L.G."/>
            <person name="Martin F."/>
            <person name="Kauserud H."/>
        </authorList>
    </citation>
    <scope>NUCLEOTIDE SEQUENCE</scope>
    <source>
        <strain evidence="3">9144</strain>
    </source>
</reference>
<dbReference type="Proteomes" id="UP001219525">
    <property type="component" value="Unassembled WGS sequence"/>
</dbReference>
<evidence type="ECO:0000313" key="3">
    <source>
        <dbReference type="EMBL" id="KAJ7199655.1"/>
    </source>
</evidence>
<comment type="similarity">
    <text evidence="1">Belongs to the ustYa family.</text>
</comment>
<feature type="signal peptide" evidence="2">
    <location>
        <begin position="1"/>
        <end position="20"/>
    </location>
</feature>
<comment type="caution">
    <text evidence="3">The sequence shown here is derived from an EMBL/GenBank/DDBJ whole genome shotgun (WGS) entry which is preliminary data.</text>
</comment>
<keyword evidence="4" id="KW-1185">Reference proteome</keyword>
<dbReference type="Pfam" id="PF11807">
    <property type="entry name" value="UstYa"/>
    <property type="match status" value="1"/>
</dbReference>
<evidence type="ECO:0000256" key="2">
    <source>
        <dbReference type="SAM" id="SignalP"/>
    </source>
</evidence>
<sequence length="234" mass="25759">MTPLLTIATAVSCALNVLLMSHVWKLSTISRELSTPQVPNFKYTYPPREIPAPISPTTLAMQAPDRAFAIHDDAAWAALVPYKRGFVRLGPHGVPFSPAVYHQLHCINMVRWAYRGTRDGVFRTADAHAAAFGHANHCFDLLRQSVLCKADTTLMPVPAASARSNETGAATAVVRRCRNAAQILEFAQGNQAFWDGIPYTVDFYADYLNGKLDFFLKASGALFHSRPSGSHWNS</sequence>
<name>A0AAD6Y8Q1_9AGAR</name>
<gene>
    <name evidence="3" type="ORF">GGX14DRAFT_401256</name>
</gene>